<evidence type="ECO:0000256" key="10">
    <source>
        <dbReference type="RuleBase" id="RU364116"/>
    </source>
</evidence>
<comment type="subcellular location">
    <subcellularLocation>
        <location evidence="10">Cytoplasm</location>
    </subcellularLocation>
</comment>
<dbReference type="RefSeq" id="WP_158349650.1">
    <property type="nucleotide sequence ID" value="NZ_CP032996.1"/>
</dbReference>
<name>A0A4D6YBK8_9GAMM</name>
<dbReference type="InterPro" id="IPR006638">
    <property type="entry name" value="Elp3/MiaA/NifB-like_rSAM"/>
</dbReference>
<sequence>MIFIPPLSLYIHIPWCLKKCPYCDFNAYTLKNHDSQINYIQHLIQDLKNDVSIIKKRTIKTIFIGGGTPSILNNYLIKYLIQKIKTIVSIKKNTEITIEVNPENITIEKILKYQESGINRISFGIQTFNNKLLKLIGRNHTSKKIIILLNEIKKNIKINFNIDLIYGLPEQTLKNCLSDLEQAILINPNHISWYQLNIEKNTVFYYQKPNLPKDSIIWNMYNQGNSLLLQSQYQRYEISSYCKHNQFCFHNLNYWKFGDYIGIGCGSHSKITQKNGKIIRIIKKKRIYDYCNIRKIYIEKKYQIINQDKPFEYFMNIFRLFQPIQKKYFYLYTNLKIKYIKKNIKKAILKGYILKNNKYWKISKKGKNYLNNLLELFIII</sequence>
<dbReference type="GO" id="GO:0046872">
    <property type="term" value="F:metal ion binding"/>
    <property type="evidence" value="ECO:0007669"/>
    <property type="project" value="UniProtKB-UniRule"/>
</dbReference>
<dbReference type="InterPro" id="IPR034505">
    <property type="entry name" value="Coproporphyrinogen-III_oxidase"/>
</dbReference>
<keyword evidence="8 10" id="KW-0411">Iron-sulfur</keyword>
<evidence type="ECO:0000256" key="7">
    <source>
        <dbReference type="ARBA" id="ARBA00023004"/>
    </source>
</evidence>
<evidence type="ECO:0000256" key="3">
    <source>
        <dbReference type="ARBA" id="ARBA00017228"/>
    </source>
</evidence>
<reference evidence="12 13" key="1">
    <citation type="submission" date="2018-10" db="EMBL/GenBank/DDBJ databases">
        <title>Comparative functional genomics of the obligate endosymbiont Buchnera aphidicola.</title>
        <authorList>
            <person name="Chong R.A."/>
        </authorList>
    </citation>
    <scope>NUCLEOTIDE SEQUENCE [LARGE SCALE GENOMIC DNA]</scope>
    <source>
        <strain evidence="12 13">Tma</strain>
    </source>
</reference>
<evidence type="ECO:0000256" key="8">
    <source>
        <dbReference type="ARBA" id="ARBA00023014"/>
    </source>
</evidence>
<dbReference type="CDD" id="cd01335">
    <property type="entry name" value="Radical_SAM"/>
    <property type="match status" value="1"/>
</dbReference>
<dbReference type="SFLD" id="SFLDS00029">
    <property type="entry name" value="Radical_SAM"/>
    <property type="match status" value="1"/>
</dbReference>
<keyword evidence="10" id="KW-0004">4Fe-4S</keyword>
<dbReference type="InterPro" id="IPR058240">
    <property type="entry name" value="rSAM_sf"/>
</dbReference>
<gene>
    <name evidence="12" type="primary">hemW</name>
    <name evidence="12" type="ORF">D9V81_01930</name>
</gene>
<dbReference type="InterPro" id="IPR007197">
    <property type="entry name" value="rSAM"/>
</dbReference>
<dbReference type="EMBL" id="CP032996">
    <property type="protein sequence ID" value="QCI27357.1"/>
    <property type="molecule type" value="Genomic_DNA"/>
</dbReference>
<evidence type="ECO:0000256" key="1">
    <source>
        <dbReference type="ARBA" id="ARBA00001966"/>
    </source>
</evidence>
<keyword evidence="13" id="KW-1185">Reference proteome</keyword>
<keyword evidence="7 10" id="KW-0408">Iron</keyword>
<dbReference type="GO" id="GO:0004109">
    <property type="term" value="F:coproporphyrinogen oxidase activity"/>
    <property type="evidence" value="ECO:0007669"/>
    <property type="project" value="InterPro"/>
</dbReference>
<protein>
    <recommendedName>
        <fullName evidence="3 10">Heme chaperone HemW</fullName>
    </recommendedName>
</protein>
<dbReference type="PANTHER" id="PTHR13932:SF5">
    <property type="entry name" value="RADICAL S-ADENOSYL METHIONINE DOMAIN-CONTAINING PROTEIN 1, MITOCHONDRIAL"/>
    <property type="match status" value="1"/>
</dbReference>
<evidence type="ECO:0000256" key="9">
    <source>
        <dbReference type="ARBA" id="ARBA00023186"/>
    </source>
</evidence>
<dbReference type="Gene3D" id="3.20.20.70">
    <property type="entry name" value="Aldolase class I"/>
    <property type="match status" value="1"/>
</dbReference>
<dbReference type="PANTHER" id="PTHR13932">
    <property type="entry name" value="COPROPORPHYRINIGEN III OXIDASE"/>
    <property type="match status" value="1"/>
</dbReference>
<evidence type="ECO:0000313" key="12">
    <source>
        <dbReference type="EMBL" id="QCI27357.1"/>
    </source>
</evidence>
<accession>A0A4D6YBK8</accession>
<comment type="similarity">
    <text evidence="2">Belongs to the anaerobic coproporphyrinogen-III oxidase family. HemW subfamily.</text>
</comment>
<keyword evidence="6 10" id="KW-0479">Metal-binding</keyword>
<dbReference type="OrthoDB" id="9808022at2"/>
<comment type="function">
    <text evidence="10">Probably acts as a heme chaperone, transferring heme to an unknown acceptor. Binds one molecule of heme per monomer, possibly covalently. Binds 1 [4Fe-4S] cluster. The cluster is coordinated with 3 cysteines and an exchangeable S-adenosyl-L-methionine.</text>
</comment>
<evidence type="ECO:0000256" key="6">
    <source>
        <dbReference type="ARBA" id="ARBA00022723"/>
    </source>
</evidence>
<dbReference type="SFLD" id="SFLDG01065">
    <property type="entry name" value="anaerobic_coproporphyrinogen-I"/>
    <property type="match status" value="1"/>
</dbReference>
<dbReference type="SUPFAM" id="SSF102114">
    <property type="entry name" value="Radical SAM enzymes"/>
    <property type="match status" value="1"/>
</dbReference>
<evidence type="ECO:0000256" key="2">
    <source>
        <dbReference type="ARBA" id="ARBA00006100"/>
    </source>
</evidence>
<dbReference type="InterPro" id="IPR013785">
    <property type="entry name" value="Aldolase_TIM"/>
</dbReference>
<dbReference type="NCBIfam" id="TIGR00539">
    <property type="entry name" value="hemN_rel"/>
    <property type="match status" value="1"/>
</dbReference>
<dbReference type="GO" id="GO:0006779">
    <property type="term" value="P:porphyrin-containing compound biosynthetic process"/>
    <property type="evidence" value="ECO:0007669"/>
    <property type="project" value="InterPro"/>
</dbReference>
<evidence type="ECO:0000313" key="13">
    <source>
        <dbReference type="Proteomes" id="UP000298603"/>
    </source>
</evidence>
<evidence type="ECO:0000256" key="5">
    <source>
        <dbReference type="ARBA" id="ARBA00022691"/>
    </source>
</evidence>
<dbReference type="PROSITE" id="PS51918">
    <property type="entry name" value="RADICAL_SAM"/>
    <property type="match status" value="1"/>
</dbReference>
<dbReference type="GO" id="GO:0051539">
    <property type="term" value="F:4 iron, 4 sulfur cluster binding"/>
    <property type="evidence" value="ECO:0007669"/>
    <property type="project" value="UniProtKB-UniRule"/>
</dbReference>
<comment type="cofactor">
    <cofactor evidence="1">
        <name>[4Fe-4S] cluster</name>
        <dbReference type="ChEBI" id="CHEBI:49883"/>
    </cofactor>
</comment>
<evidence type="ECO:0000256" key="4">
    <source>
        <dbReference type="ARBA" id="ARBA00022617"/>
    </source>
</evidence>
<proteinExistence type="inferred from homology"/>
<dbReference type="SFLD" id="SFLDF00288">
    <property type="entry name" value="HemN-like__clustered_with_nucl"/>
    <property type="match status" value="1"/>
</dbReference>
<organism evidence="12 13">
    <name type="scientific">Buchnera aphidicola</name>
    <name type="common">Therioaphis trifolii</name>
    <dbReference type="NCBI Taxonomy" id="1241884"/>
    <lineage>
        <taxon>Bacteria</taxon>
        <taxon>Pseudomonadati</taxon>
        <taxon>Pseudomonadota</taxon>
        <taxon>Gammaproteobacteria</taxon>
        <taxon>Enterobacterales</taxon>
        <taxon>Erwiniaceae</taxon>
        <taxon>Buchnera</taxon>
    </lineage>
</organism>
<dbReference type="InterPro" id="IPR004559">
    <property type="entry name" value="HemW-like"/>
</dbReference>
<keyword evidence="4 10" id="KW-0349">Heme</keyword>
<keyword evidence="9 10" id="KW-0143">Chaperone</keyword>
<keyword evidence="10" id="KW-0963">Cytoplasm</keyword>
<dbReference type="SMART" id="SM00729">
    <property type="entry name" value="Elp3"/>
    <property type="match status" value="1"/>
</dbReference>
<dbReference type="Proteomes" id="UP000298603">
    <property type="component" value="Chromosome"/>
</dbReference>
<dbReference type="Pfam" id="PF04055">
    <property type="entry name" value="Radical_SAM"/>
    <property type="match status" value="1"/>
</dbReference>
<keyword evidence="5 10" id="KW-0949">S-adenosyl-L-methionine</keyword>
<dbReference type="SFLD" id="SFLDF00562">
    <property type="entry name" value="HemN-like__clustered_with_heat"/>
    <property type="match status" value="1"/>
</dbReference>
<evidence type="ECO:0000259" key="11">
    <source>
        <dbReference type="PROSITE" id="PS51918"/>
    </source>
</evidence>
<feature type="domain" description="Radical SAM core" evidence="11">
    <location>
        <begin position="1"/>
        <end position="234"/>
    </location>
</feature>
<dbReference type="AlphaFoldDB" id="A0A4D6YBK8"/>
<dbReference type="GO" id="GO:0005737">
    <property type="term" value="C:cytoplasm"/>
    <property type="evidence" value="ECO:0007669"/>
    <property type="project" value="UniProtKB-SubCell"/>
</dbReference>